<name>A0A0D7KC75_9BURK</name>
<accession>A0A0D7KC75</accession>
<sequence>MVSFLFLDFDGVLHPQYDGEPTPKEVCFCHLPRFEAVMRRYPGVQIVISSTWRQQFGMLQLRAFFSTDIARRIVGITPTYPADGPPRMHIREWEILQWLKQHHASNKQWVALDDSQGDFRDYRHRVVFCQPWEGLSEHRAVQLSKALQGTRL</sequence>
<comment type="caution">
    <text evidence="1">The sequence shown here is derived from an EMBL/GenBank/DDBJ whole genome shotgun (WGS) entry which is preliminary data.</text>
</comment>
<organism evidence="1 2">
    <name type="scientific">Acidovorax temperans</name>
    <dbReference type="NCBI Taxonomy" id="80878"/>
    <lineage>
        <taxon>Bacteria</taxon>
        <taxon>Pseudomonadati</taxon>
        <taxon>Pseudomonadota</taxon>
        <taxon>Betaproteobacteria</taxon>
        <taxon>Burkholderiales</taxon>
        <taxon>Comamonadaceae</taxon>
        <taxon>Acidovorax</taxon>
    </lineage>
</organism>
<dbReference type="AlphaFoldDB" id="A0A0D7KC75"/>
<reference evidence="1 2" key="1">
    <citation type="submission" date="2014-12" db="EMBL/GenBank/DDBJ databases">
        <title>Isolation of bacteria from lake water.</title>
        <authorList>
            <person name="Sheng K.-Y."/>
            <person name="Chin P.-S."/>
            <person name="Chan K.-G."/>
            <person name="Tan G.S."/>
        </authorList>
    </citation>
    <scope>NUCLEOTIDE SEQUENCE [LARGE SCALE GENOMIC DNA]</scope>
    <source>
        <strain evidence="1 2">KY4</strain>
    </source>
</reference>
<evidence type="ECO:0000313" key="1">
    <source>
        <dbReference type="EMBL" id="KJA11624.1"/>
    </source>
</evidence>
<proteinExistence type="predicted"/>
<dbReference type="PATRIC" id="fig|80878.5.peg.124"/>
<dbReference type="RefSeq" id="WP_044396255.1">
    <property type="nucleotide sequence ID" value="NZ_JXYQ01000011.1"/>
</dbReference>
<dbReference type="STRING" id="80878.RP29_04450"/>
<dbReference type="EMBL" id="JXYQ01000011">
    <property type="protein sequence ID" value="KJA11624.1"/>
    <property type="molecule type" value="Genomic_DNA"/>
</dbReference>
<dbReference type="Pfam" id="PF18143">
    <property type="entry name" value="HAD_SAK_2"/>
    <property type="match status" value="1"/>
</dbReference>
<gene>
    <name evidence="1" type="ORF">RP29_04450</name>
</gene>
<dbReference type="Proteomes" id="UP000032566">
    <property type="component" value="Unassembled WGS sequence"/>
</dbReference>
<evidence type="ECO:0000313" key="2">
    <source>
        <dbReference type="Proteomes" id="UP000032566"/>
    </source>
</evidence>
<keyword evidence="2" id="KW-1185">Reference proteome</keyword>
<protein>
    <submittedName>
        <fullName evidence="1">Uncharacterized protein</fullName>
    </submittedName>
</protein>
<dbReference type="OrthoDB" id="8773450at2"/>